<dbReference type="InterPro" id="IPR032816">
    <property type="entry name" value="VTT_dom"/>
</dbReference>
<feature type="transmembrane region" description="Helical" evidence="1">
    <location>
        <begin position="171"/>
        <end position="188"/>
    </location>
</feature>
<protein>
    <recommendedName>
        <fullName evidence="2">VTT domain-containing protein</fullName>
    </recommendedName>
</protein>
<feature type="transmembrane region" description="Helical" evidence="1">
    <location>
        <begin position="20"/>
        <end position="44"/>
    </location>
</feature>
<feature type="transmembrane region" description="Helical" evidence="1">
    <location>
        <begin position="56"/>
        <end position="77"/>
    </location>
</feature>
<feature type="transmembrane region" description="Helical" evidence="1">
    <location>
        <begin position="101"/>
        <end position="121"/>
    </location>
</feature>
<dbReference type="Pfam" id="PF09335">
    <property type="entry name" value="VTT_dom"/>
    <property type="match status" value="1"/>
</dbReference>
<gene>
    <name evidence="3" type="ORF">LCGC14_2139460</name>
</gene>
<evidence type="ECO:0000313" key="3">
    <source>
        <dbReference type="EMBL" id="KKL66991.1"/>
    </source>
</evidence>
<feature type="domain" description="VTT" evidence="2">
    <location>
        <begin position="37"/>
        <end position="150"/>
    </location>
</feature>
<evidence type="ECO:0000259" key="2">
    <source>
        <dbReference type="Pfam" id="PF09335"/>
    </source>
</evidence>
<organism evidence="3">
    <name type="scientific">marine sediment metagenome</name>
    <dbReference type="NCBI Taxonomy" id="412755"/>
    <lineage>
        <taxon>unclassified sequences</taxon>
        <taxon>metagenomes</taxon>
        <taxon>ecological metagenomes</taxon>
    </lineage>
</organism>
<dbReference type="AlphaFoldDB" id="A0A0F9EL35"/>
<dbReference type="GO" id="GO:0005886">
    <property type="term" value="C:plasma membrane"/>
    <property type="evidence" value="ECO:0007669"/>
    <property type="project" value="TreeGrafter"/>
</dbReference>
<dbReference type="EMBL" id="LAZR01027025">
    <property type="protein sequence ID" value="KKL66991.1"/>
    <property type="molecule type" value="Genomic_DNA"/>
</dbReference>
<keyword evidence="1" id="KW-0812">Transmembrane</keyword>
<sequence>MDYAAFSEALFPFASEVGYIALSLVSFFGSLIPFVPIPSFVVLATMAVGDQFNIHILAIVGAVTATFAKMIIFYVSYGGGKILSEKTRKRMKPFERLVKKYGGVAAFVAAATPIPDDLIYIPLGLAKYNPKRFFIATLTGKFVLSYIIVLTAHFVGLSILDPLLENVESTSTIYLGMIVFAVILTVIII</sequence>
<dbReference type="InterPro" id="IPR051311">
    <property type="entry name" value="DedA_domain"/>
</dbReference>
<accession>A0A0F9EL35</accession>
<feature type="transmembrane region" description="Helical" evidence="1">
    <location>
        <begin position="133"/>
        <end position="159"/>
    </location>
</feature>
<dbReference type="PANTHER" id="PTHR42709">
    <property type="entry name" value="ALKALINE PHOSPHATASE LIKE PROTEIN"/>
    <property type="match status" value="1"/>
</dbReference>
<evidence type="ECO:0000256" key="1">
    <source>
        <dbReference type="SAM" id="Phobius"/>
    </source>
</evidence>
<dbReference type="PANTHER" id="PTHR42709:SF10">
    <property type="entry name" value="SNARE ASSOCIATED GOLGI PROTEIN"/>
    <property type="match status" value="1"/>
</dbReference>
<comment type="caution">
    <text evidence="3">The sequence shown here is derived from an EMBL/GenBank/DDBJ whole genome shotgun (WGS) entry which is preliminary data.</text>
</comment>
<keyword evidence="1" id="KW-0472">Membrane</keyword>
<keyword evidence="1" id="KW-1133">Transmembrane helix</keyword>
<reference evidence="3" key="1">
    <citation type="journal article" date="2015" name="Nature">
        <title>Complex archaea that bridge the gap between prokaryotes and eukaryotes.</title>
        <authorList>
            <person name="Spang A."/>
            <person name="Saw J.H."/>
            <person name="Jorgensen S.L."/>
            <person name="Zaremba-Niedzwiedzka K."/>
            <person name="Martijn J."/>
            <person name="Lind A.E."/>
            <person name="van Eijk R."/>
            <person name="Schleper C."/>
            <person name="Guy L."/>
            <person name="Ettema T.J."/>
        </authorList>
    </citation>
    <scope>NUCLEOTIDE SEQUENCE</scope>
</reference>
<proteinExistence type="predicted"/>
<name>A0A0F9EL35_9ZZZZ</name>